<dbReference type="EMBL" id="KB445807">
    <property type="protein sequence ID" value="EMD33273.1"/>
    <property type="molecule type" value="Genomic_DNA"/>
</dbReference>
<organism evidence="2 3">
    <name type="scientific">Ceriporiopsis subvermispora (strain B)</name>
    <name type="common">White-rot fungus</name>
    <name type="synonym">Gelatoporia subvermispora</name>
    <dbReference type="NCBI Taxonomy" id="914234"/>
    <lineage>
        <taxon>Eukaryota</taxon>
        <taxon>Fungi</taxon>
        <taxon>Dikarya</taxon>
        <taxon>Basidiomycota</taxon>
        <taxon>Agaricomycotina</taxon>
        <taxon>Agaricomycetes</taxon>
        <taxon>Polyporales</taxon>
        <taxon>Gelatoporiaceae</taxon>
        <taxon>Gelatoporia</taxon>
    </lineage>
</organism>
<dbReference type="AlphaFoldDB" id="M2Q8T2"/>
<protein>
    <submittedName>
        <fullName evidence="2">Uncharacterized protein</fullName>
    </submittedName>
</protein>
<dbReference type="HOGENOM" id="CLU_037980_2_0_1"/>
<evidence type="ECO:0000313" key="3">
    <source>
        <dbReference type="Proteomes" id="UP000016930"/>
    </source>
</evidence>
<accession>M2Q8T2</accession>
<dbReference type="STRING" id="914234.M2Q8T2"/>
<dbReference type="Proteomes" id="UP000016930">
    <property type="component" value="Unassembled WGS sequence"/>
</dbReference>
<feature type="region of interest" description="Disordered" evidence="1">
    <location>
        <begin position="405"/>
        <end position="424"/>
    </location>
</feature>
<proteinExistence type="predicted"/>
<reference evidence="2 3" key="1">
    <citation type="journal article" date="2012" name="Proc. Natl. Acad. Sci. U.S.A.">
        <title>Comparative genomics of Ceriporiopsis subvermispora and Phanerochaete chrysosporium provide insight into selective ligninolysis.</title>
        <authorList>
            <person name="Fernandez-Fueyo E."/>
            <person name="Ruiz-Duenas F.J."/>
            <person name="Ferreira P."/>
            <person name="Floudas D."/>
            <person name="Hibbett D.S."/>
            <person name="Canessa P."/>
            <person name="Larrondo L.F."/>
            <person name="James T.Y."/>
            <person name="Seelenfreund D."/>
            <person name="Lobos S."/>
            <person name="Polanco R."/>
            <person name="Tello M."/>
            <person name="Honda Y."/>
            <person name="Watanabe T."/>
            <person name="Watanabe T."/>
            <person name="Ryu J.S."/>
            <person name="Kubicek C.P."/>
            <person name="Schmoll M."/>
            <person name="Gaskell J."/>
            <person name="Hammel K.E."/>
            <person name="St John F.J."/>
            <person name="Vanden Wymelenberg A."/>
            <person name="Sabat G."/>
            <person name="Splinter BonDurant S."/>
            <person name="Syed K."/>
            <person name="Yadav J.S."/>
            <person name="Doddapaneni H."/>
            <person name="Subramanian V."/>
            <person name="Lavin J.L."/>
            <person name="Oguiza J.A."/>
            <person name="Perez G."/>
            <person name="Pisabarro A.G."/>
            <person name="Ramirez L."/>
            <person name="Santoyo F."/>
            <person name="Master E."/>
            <person name="Coutinho P.M."/>
            <person name="Henrissat B."/>
            <person name="Lombard V."/>
            <person name="Magnuson J.K."/>
            <person name="Kuees U."/>
            <person name="Hori C."/>
            <person name="Igarashi K."/>
            <person name="Samejima M."/>
            <person name="Held B.W."/>
            <person name="Barry K.W."/>
            <person name="LaButti K.M."/>
            <person name="Lapidus A."/>
            <person name="Lindquist E.A."/>
            <person name="Lucas S.M."/>
            <person name="Riley R."/>
            <person name="Salamov A.A."/>
            <person name="Hoffmeister D."/>
            <person name="Schwenk D."/>
            <person name="Hadar Y."/>
            <person name="Yarden O."/>
            <person name="de Vries R.P."/>
            <person name="Wiebenga A."/>
            <person name="Stenlid J."/>
            <person name="Eastwood D."/>
            <person name="Grigoriev I.V."/>
            <person name="Berka R.M."/>
            <person name="Blanchette R.A."/>
            <person name="Kersten P."/>
            <person name="Martinez A.T."/>
            <person name="Vicuna R."/>
            <person name="Cullen D."/>
        </authorList>
    </citation>
    <scope>NUCLEOTIDE SEQUENCE [LARGE SCALE GENOMIC DNA]</scope>
    <source>
        <strain evidence="2 3">B</strain>
    </source>
</reference>
<name>M2Q8T2_CERS8</name>
<feature type="compositionally biased region" description="Basic and acidic residues" evidence="1">
    <location>
        <begin position="411"/>
        <end position="422"/>
    </location>
</feature>
<feature type="region of interest" description="Disordered" evidence="1">
    <location>
        <begin position="1"/>
        <end position="33"/>
    </location>
</feature>
<gene>
    <name evidence="2" type="ORF">CERSUDRAFT_118314</name>
</gene>
<evidence type="ECO:0000313" key="2">
    <source>
        <dbReference type="EMBL" id="EMD33273.1"/>
    </source>
</evidence>
<evidence type="ECO:0000256" key="1">
    <source>
        <dbReference type="SAM" id="MobiDB-lite"/>
    </source>
</evidence>
<dbReference type="OrthoDB" id="5570013at2759"/>
<keyword evidence="3" id="KW-1185">Reference proteome</keyword>
<sequence length="469" mass="51217">MILPDDAPKAVPNAQSQNRLEERPVRDPPPAYPGYSSYQRGELDLCPGSSTEILARSQSVSVVKSALRWRLLARLLVAGIFIWSLCLVVWSRSIGETWRVSPDENNSPDLPHERGGEHVDCERRQDRWSGPDNALSWKFELPLSAEGWSIFSSAGIRGGSFTIVHSSRRLPKDAAIIEITVDNVQTETVRVCKQERATGTIDISIATDQHLSYLLLNQQGITIRVILPADSPVHVPALETRLPGFSHSIETGPLVTFNSVFLGTSRSGISVNYLSADNIKLQTSNGPITGTFDVAHSIELVTSNEKINSNITAHHGAGPNPSTSVLLLTSNGAIYSSMDLVANADSPAAAVFDIDTRTSNDRLELDIPQIALDSVLKLSAWTSNAPARLAVASAYEGSFLLRTTSTSPSLRGEDKPMDPSGRERRRRLMFMQNRGVLYGTVSWDEVQTTAESGNIEVRSSNADVFMELL</sequence>